<evidence type="ECO:0000313" key="2">
    <source>
        <dbReference type="Proteomes" id="UP001152795"/>
    </source>
</evidence>
<evidence type="ECO:0000313" key="1">
    <source>
        <dbReference type="EMBL" id="CAB3990308.1"/>
    </source>
</evidence>
<dbReference type="EMBL" id="CACRXK020001638">
    <property type="protein sequence ID" value="CAB3990308.1"/>
    <property type="molecule type" value="Genomic_DNA"/>
</dbReference>
<dbReference type="PANTHER" id="PTHR24024">
    <property type="entry name" value="PULMONARY SURFACTANT-ASSOCIATED PROTEIN A"/>
    <property type="match status" value="1"/>
</dbReference>
<gene>
    <name evidence="1" type="ORF">PACLA_8A025043</name>
</gene>
<dbReference type="PANTHER" id="PTHR24024:SF18">
    <property type="entry name" value="SHORT-CHAIN COLLAGEN C4-LIKE"/>
    <property type="match status" value="1"/>
</dbReference>
<dbReference type="InterPro" id="IPR051077">
    <property type="entry name" value="Ca-dependent_lectin"/>
</dbReference>
<dbReference type="AlphaFoldDB" id="A0A6S7GEA1"/>
<reference evidence="1" key="1">
    <citation type="submission" date="2020-04" db="EMBL/GenBank/DDBJ databases">
        <authorList>
            <person name="Alioto T."/>
            <person name="Alioto T."/>
            <person name="Gomez Garrido J."/>
        </authorList>
    </citation>
    <scope>NUCLEOTIDE SEQUENCE</scope>
    <source>
        <strain evidence="1">A484AB</strain>
    </source>
</reference>
<dbReference type="Proteomes" id="UP001152795">
    <property type="component" value="Unassembled WGS sequence"/>
</dbReference>
<protein>
    <submittedName>
        <fullName evidence="1">Uncharacterized protein</fullName>
    </submittedName>
</protein>
<dbReference type="GO" id="GO:0005615">
    <property type="term" value="C:extracellular space"/>
    <property type="evidence" value="ECO:0007669"/>
    <property type="project" value="TreeGrafter"/>
</dbReference>
<keyword evidence="2" id="KW-1185">Reference proteome</keyword>
<comment type="caution">
    <text evidence="1">The sequence shown here is derived from an EMBL/GenBank/DDBJ whole genome shotgun (WGS) entry which is preliminary data.</text>
</comment>
<proteinExistence type="predicted"/>
<sequence>MVCHKVFSAILIIFCHIHANFGAPNSDLEIRDEVNNENVVQSDVQDPNCPPQGLPGRDGRDGRDSIVPGPPGKTGPQGPRGYPGAGGGSGGSVYTRWGRKSCRSGTTLLYSGVMGGSHYTHAGGASNRLCMPLDPIYSKTVNGNQGYSYVYGIEYEMNAHAPLFPKNLHDHEAVCAVCFAESRGSQVMIPARNVCPKGWTQEYNGYLMSEHISHKRSEFICVDGAPEARPGTQANLNGGLLYVVESHCGSLPCLPYIQGAELTCAVCTK</sequence>
<name>A0A6S7GEA1_PARCT</name>
<dbReference type="OrthoDB" id="10062678at2759"/>
<accession>A0A6S7GEA1</accession>
<organism evidence="1 2">
    <name type="scientific">Paramuricea clavata</name>
    <name type="common">Red gorgonian</name>
    <name type="synonym">Violescent sea-whip</name>
    <dbReference type="NCBI Taxonomy" id="317549"/>
    <lineage>
        <taxon>Eukaryota</taxon>
        <taxon>Metazoa</taxon>
        <taxon>Cnidaria</taxon>
        <taxon>Anthozoa</taxon>
        <taxon>Octocorallia</taxon>
        <taxon>Malacalcyonacea</taxon>
        <taxon>Plexauridae</taxon>
        <taxon>Paramuricea</taxon>
    </lineage>
</organism>